<dbReference type="InterPro" id="IPR035969">
    <property type="entry name" value="Rab-GAP_TBC_sf"/>
</dbReference>
<evidence type="ECO:0000313" key="3">
    <source>
        <dbReference type="EMBL" id="CAF4378087.1"/>
    </source>
</evidence>
<evidence type="ECO:0000256" key="1">
    <source>
        <dbReference type="SAM" id="MobiDB-lite"/>
    </source>
</evidence>
<dbReference type="Proteomes" id="UP000677228">
    <property type="component" value="Unassembled WGS sequence"/>
</dbReference>
<dbReference type="EMBL" id="CAJNOK010045549">
    <property type="protein sequence ID" value="CAF1579441.1"/>
    <property type="molecule type" value="Genomic_DNA"/>
</dbReference>
<dbReference type="AlphaFoldDB" id="A0A8S2VLW2"/>
<feature type="region of interest" description="Disordered" evidence="1">
    <location>
        <begin position="1"/>
        <end position="24"/>
    </location>
</feature>
<dbReference type="Proteomes" id="UP000682733">
    <property type="component" value="Unassembled WGS sequence"/>
</dbReference>
<reference evidence="3" key="1">
    <citation type="submission" date="2021-02" db="EMBL/GenBank/DDBJ databases">
        <authorList>
            <person name="Nowell W R."/>
        </authorList>
    </citation>
    <scope>NUCLEOTIDE SEQUENCE</scope>
</reference>
<protein>
    <submittedName>
        <fullName evidence="3">Uncharacterized protein</fullName>
    </submittedName>
</protein>
<gene>
    <name evidence="2" type="ORF">OVA965_LOCUS40873</name>
    <name evidence="3" type="ORF">TMI583_LOCUS42394</name>
</gene>
<accession>A0A8S2VLW2</accession>
<feature type="compositionally biased region" description="Low complexity" evidence="1">
    <location>
        <begin position="1"/>
        <end position="21"/>
    </location>
</feature>
<sequence>MSSSQPHSSQYQQQQQQQQRQRSLENSFSVSELSEFDCDAANQPIAATAAQISWITRLPPCNMWLDEDNPFLLFLCISIMLTHRTYLLKQNNLDEQDIAMYFDRYRRRHHADQILNCTRTLYSQYIQWSRKKRMIDDLSQFSAS</sequence>
<evidence type="ECO:0000313" key="4">
    <source>
        <dbReference type="Proteomes" id="UP000682733"/>
    </source>
</evidence>
<dbReference type="EMBL" id="CAJOBA010068578">
    <property type="protein sequence ID" value="CAF4378087.1"/>
    <property type="molecule type" value="Genomic_DNA"/>
</dbReference>
<dbReference type="Gene3D" id="1.10.472.80">
    <property type="entry name" value="Ypt/Rab-GAP domain of gyp1p, domain 3"/>
    <property type="match status" value="1"/>
</dbReference>
<organism evidence="3 4">
    <name type="scientific">Didymodactylos carnosus</name>
    <dbReference type="NCBI Taxonomy" id="1234261"/>
    <lineage>
        <taxon>Eukaryota</taxon>
        <taxon>Metazoa</taxon>
        <taxon>Spiralia</taxon>
        <taxon>Gnathifera</taxon>
        <taxon>Rotifera</taxon>
        <taxon>Eurotatoria</taxon>
        <taxon>Bdelloidea</taxon>
        <taxon>Philodinida</taxon>
        <taxon>Philodinidae</taxon>
        <taxon>Didymodactylos</taxon>
    </lineage>
</organism>
<dbReference type="SUPFAM" id="SSF47923">
    <property type="entry name" value="Ypt/Rab-GAP domain of gyp1p"/>
    <property type="match status" value="1"/>
</dbReference>
<comment type="caution">
    <text evidence="3">The sequence shown here is derived from an EMBL/GenBank/DDBJ whole genome shotgun (WGS) entry which is preliminary data.</text>
</comment>
<evidence type="ECO:0000313" key="2">
    <source>
        <dbReference type="EMBL" id="CAF1579441.1"/>
    </source>
</evidence>
<name>A0A8S2VLW2_9BILA</name>
<proteinExistence type="predicted"/>